<dbReference type="STRING" id="1431546.CAQU_00945"/>
<name>A0A1L7CDE5_9CORY</name>
<proteinExistence type="predicted"/>
<organism evidence="1 2">
    <name type="scientific">Corynebacterium aquilae DSM 44791</name>
    <dbReference type="NCBI Taxonomy" id="1431546"/>
    <lineage>
        <taxon>Bacteria</taxon>
        <taxon>Bacillati</taxon>
        <taxon>Actinomycetota</taxon>
        <taxon>Actinomycetes</taxon>
        <taxon>Mycobacteriales</taxon>
        <taxon>Corynebacteriaceae</taxon>
        <taxon>Corynebacterium</taxon>
    </lineage>
</organism>
<dbReference type="KEGG" id="caqu:CAQU_00945"/>
<evidence type="ECO:0000313" key="2">
    <source>
        <dbReference type="Proteomes" id="UP000185478"/>
    </source>
</evidence>
<dbReference type="EMBL" id="CP009245">
    <property type="protein sequence ID" value="APT83880.1"/>
    <property type="molecule type" value="Genomic_DNA"/>
</dbReference>
<dbReference type="InterPro" id="IPR021202">
    <property type="entry name" value="Rv3654c-like"/>
</dbReference>
<protein>
    <submittedName>
        <fullName evidence="1">Uncharacterized protein</fullName>
    </submittedName>
</protein>
<evidence type="ECO:0000313" key="1">
    <source>
        <dbReference type="EMBL" id="APT83880.1"/>
    </source>
</evidence>
<dbReference type="Proteomes" id="UP000185478">
    <property type="component" value="Chromosome"/>
</dbReference>
<dbReference type="RefSeq" id="WP_075724428.1">
    <property type="nucleotide sequence ID" value="NZ_CP009245.1"/>
</dbReference>
<dbReference type="NCBIfam" id="TIGR03816">
    <property type="entry name" value="tadE_like_DECH"/>
    <property type="match status" value="1"/>
</dbReference>
<reference evidence="1 2" key="1">
    <citation type="submission" date="2014-08" db="EMBL/GenBank/DDBJ databases">
        <title>Complete genome sequence of Corynebacterium aquilae S-613T(T) (=DSM 44791(T)), isolated from the choana of a healthy golden eagle.</title>
        <authorList>
            <person name="Ruckert C."/>
            <person name="Albersmeier A."/>
            <person name="Winkler A."/>
            <person name="Kalinowski J."/>
        </authorList>
    </citation>
    <scope>NUCLEOTIDE SEQUENCE [LARGE SCALE GENOMIC DNA]</scope>
    <source>
        <strain evidence="1 2">S-613</strain>
    </source>
</reference>
<keyword evidence="2" id="KW-1185">Reference proteome</keyword>
<dbReference type="AlphaFoldDB" id="A0A1L7CDE5"/>
<sequence>MNHHHDDGNITITAALTITALITLTAAIAHTTTAITNHHHAQLAANLSATAAAHSHQYGQNPCHTAHTVATKNHATITHCATHGPDVTIIATHRNTPATATAGPT</sequence>
<accession>A0A1L7CDE5</accession>
<gene>
    <name evidence="1" type="ORF">CAQU_00945</name>
</gene>